<sequence length="68" mass="7498">CIPHSAQAAEIVALATALENTPVDNRVVIFTDSERVLRIVVERTPQWKKRGTRSADKPTAHAGKLSYL</sequence>
<accession>A0A8T1TDF9</accession>
<dbReference type="InterPro" id="IPR002156">
    <property type="entry name" value="RNaseH_domain"/>
</dbReference>
<feature type="domain" description="RNase H type-1" evidence="2">
    <location>
        <begin position="1"/>
        <end position="68"/>
    </location>
</feature>
<dbReference type="SUPFAM" id="SSF53098">
    <property type="entry name" value="Ribonuclease H-like"/>
    <property type="match status" value="1"/>
</dbReference>
<evidence type="ECO:0000259" key="2">
    <source>
        <dbReference type="PROSITE" id="PS50879"/>
    </source>
</evidence>
<dbReference type="PROSITE" id="PS50879">
    <property type="entry name" value="RNASE_H_1"/>
    <property type="match status" value="1"/>
</dbReference>
<dbReference type="AlphaFoldDB" id="A0A8T1TDF9"/>
<dbReference type="Pfam" id="PF00075">
    <property type="entry name" value="RNase_H"/>
    <property type="match status" value="1"/>
</dbReference>
<proteinExistence type="predicted"/>
<evidence type="ECO:0000313" key="3">
    <source>
        <dbReference type="EMBL" id="KAG6938825.1"/>
    </source>
</evidence>
<dbReference type="GO" id="GO:0004523">
    <property type="term" value="F:RNA-DNA hybrid ribonuclease activity"/>
    <property type="evidence" value="ECO:0007669"/>
    <property type="project" value="InterPro"/>
</dbReference>
<dbReference type="GO" id="GO:0003676">
    <property type="term" value="F:nucleic acid binding"/>
    <property type="evidence" value="ECO:0007669"/>
    <property type="project" value="InterPro"/>
</dbReference>
<dbReference type="InterPro" id="IPR036397">
    <property type="entry name" value="RNaseH_sf"/>
</dbReference>
<reference evidence="3 4" key="1">
    <citation type="journal article" date="2020" name="G3 (Bethesda)">
        <title>Draft Genome of the Common Snapping Turtle, Chelydra serpentina, a Model for Phenotypic Plasticity in Reptiles.</title>
        <authorList>
            <person name="Das D."/>
            <person name="Singh S.K."/>
            <person name="Bierstedt J."/>
            <person name="Erickson A."/>
            <person name="Galli G.L.J."/>
            <person name="Crossley D.A. 2nd"/>
            <person name="Rhen T."/>
        </authorList>
    </citation>
    <scope>NUCLEOTIDE SEQUENCE [LARGE SCALE GENOMIC DNA]</scope>
    <source>
        <strain evidence="3">KW</strain>
    </source>
</reference>
<gene>
    <name evidence="3" type="ORF">G0U57_004473</name>
</gene>
<protein>
    <recommendedName>
        <fullName evidence="2">RNase H type-1 domain-containing protein</fullName>
    </recommendedName>
</protein>
<keyword evidence="4" id="KW-1185">Reference proteome</keyword>
<feature type="region of interest" description="Disordered" evidence="1">
    <location>
        <begin position="47"/>
        <end position="68"/>
    </location>
</feature>
<dbReference type="OrthoDB" id="407198at2759"/>
<dbReference type="Proteomes" id="UP000765507">
    <property type="component" value="Unassembled WGS sequence"/>
</dbReference>
<evidence type="ECO:0000256" key="1">
    <source>
        <dbReference type="SAM" id="MobiDB-lite"/>
    </source>
</evidence>
<evidence type="ECO:0000313" key="4">
    <source>
        <dbReference type="Proteomes" id="UP000765507"/>
    </source>
</evidence>
<dbReference type="InterPro" id="IPR012337">
    <property type="entry name" value="RNaseH-like_sf"/>
</dbReference>
<organism evidence="3 4">
    <name type="scientific">Chelydra serpentina</name>
    <name type="common">Snapping turtle</name>
    <name type="synonym">Testudo serpentina</name>
    <dbReference type="NCBI Taxonomy" id="8475"/>
    <lineage>
        <taxon>Eukaryota</taxon>
        <taxon>Metazoa</taxon>
        <taxon>Chordata</taxon>
        <taxon>Craniata</taxon>
        <taxon>Vertebrata</taxon>
        <taxon>Euteleostomi</taxon>
        <taxon>Archelosauria</taxon>
        <taxon>Testudinata</taxon>
        <taxon>Testudines</taxon>
        <taxon>Cryptodira</taxon>
        <taxon>Durocryptodira</taxon>
        <taxon>Americhelydia</taxon>
        <taxon>Chelydroidea</taxon>
        <taxon>Chelydridae</taxon>
        <taxon>Chelydra</taxon>
    </lineage>
</organism>
<feature type="non-terminal residue" evidence="3">
    <location>
        <position position="1"/>
    </location>
</feature>
<name>A0A8T1TDF9_CHESE</name>
<dbReference type="Gene3D" id="3.30.420.10">
    <property type="entry name" value="Ribonuclease H-like superfamily/Ribonuclease H"/>
    <property type="match status" value="1"/>
</dbReference>
<dbReference type="EMBL" id="JAHGAV010000015">
    <property type="protein sequence ID" value="KAG6938825.1"/>
    <property type="molecule type" value="Genomic_DNA"/>
</dbReference>
<comment type="caution">
    <text evidence="3">The sequence shown here is derived from an EMBL/GenBank/DDBJ whole genome shotgun (WGS) entry which is preliminary data.</text>
</comment>